<evidence type="ECO:0000313" key="1">
    <source>
        <dbReference type="EMBL" id="SHE98658.1"/>
    </source>
</evidence>
<organism evidence="1 2">
    <name type="scientific">Clostridium fallax</name>
    <dbReference type="NCBI Taxonomy" id="1533"/>
    <lineage>
        <taxon>Bacteria</taxon>
        <taxon>Bacillati</taxon>
        <taxon>Bacillota</taxon>
        <taxon>Clostridia</taxon>
        <taxon>Eubacteriales</taxon>
        <taxon>Clostridiaceae</taxon>
        <taxon>Clostridium</taxon>
    </lineage>
</organism>
<dbReference type="RefSeq" id="WP_072896940.1">
    <property type="nucleotide sequence ID" value="NZ_FQVM01000022.1"/>
</dbReference>
<dbReference type="OrthoDB" id="9943264at2"/>
<keyword evidence="2" id="KW-1185">Reference proteome</keyword>
<dbReference type="Proteomes" id="UP000184035">
    <property type="component" value="Unassembled WGS sequence"/>
</dbReference>
<sequence length="85" mass="9971">MKTENINLYHCLLGYDSVYVASKKVLTSEELCESLNNICDKREMEIKVRVSEEDDSLYFIYTRSAQSFFNKKEVHVNRTVIDNVL</sequence>
<gene>
    <name evidence="1" type="ORF">SAMN05443638_12221</name>
</gene>
<dbReference type="EMBL" id="FQVM01000022">
    <property type="protein sequence ID" value="SHE98658.1"/>
    <property type="molecule type" value="Genomic_DNA"/>
</dbReference>
<reference evidence="1 2" key="1">
    <citation type="submission" date="2016-11" db="EMBL/GenBank/DDBJ databases">
        <authorList>
            <person name="Jaros S."/>
            <person name="Januszkiewicz K."/>
            <person name="Wedrychowicz H."/>
        </authorList>
    </citation>
    <scope>NUCLEOTIDE SEQUENCE [LARGE SCALE GENOMIC DNA]</scope>
    <source>
        <strain evidence="1 2">DSM 2631</strain>
    </source>
</reference>
<protein>
    <submittedName>
        <fullName evidence="1">Uncharacterized protein</fullName>
    </submittedName>
</protein>
<name>A0A1M4XZ04_9CLOT</name>
<evidence type="ECO:0000313" key="2">
    <source>
        <dbReference type="Proteomes" id="UP000184035"/>
    </source>
</evidence>
<proteinExistence type="predicted"/>
<dbReference type="AlphaFoldDB" id="A0A1M4XZ04"/>
<accession>A0A1M4XZ04</accession>